<evidence type="ECO:0000256" key="6">
    <source>
        <dbReference type="ARBA" id="ARBA00023136"/>
    </source>
</evidence>
<keyword evidence="6 7" id="KW-0472">Membrane</keyword>
<evidence type="ECO:0000256" key="5">
    <source>
        <dbReference type="ARBA" id="ARBA00022989"/>
    </source>
</evidence>
<comment type="subcellular location">
    <subcellularLocation>
        <location evidence="1">Cell membrane</location>
        <topology evidence="1">Multi-pass membrane protein</topology>
    </subcellularLocation>
</comment>
<name>A0A0M2R9E0_9PROT</name>
<evidence type="ECO:0000256" key="3">
    <source>
        <dbReference type="ARBA" id="ARBA00022475"/>
    </source>
</evidence>
<dbReference type="RefSeq" id="WP_046502659.1">
    <property type="nucleotide sequence ID" value="NZ_CBDDLU010000016.1"/>
</dbReference>
<dbReference type="PANTHER" id="PTHR30086">
    <property type="entry name" value="ARGININE EXPORTER PROTEIN ARGO"/>
    <property type="match status" value="1"/>
</dbReference>
<dbReference type="PIRSF" id="PIRSF006324">
    <property type="entry name" value="LeuE"/>
    <property type="match status" value="1"/>
</dbReference>
<dbReference type="AlphaFoldDB" id="A0A0M2R9E0"/>
<dbReference type="Pfam" id="PF01810">
    <property type="entry name" value="LysE"/>
    <property type="match status" value="1"/>
</dbReference>
<evidence type="ECO:0000256" key="4">
    <source>
        <dbReference type="ARBA" id="ARBA00022692"/>
    </source>
</evidence>
<dbReference type="InterPro" id="IPR001123">
    <property type="entry name" value="LeuE-type"/>
</dbReference>
<evidence type="ECO:0000313" key="9">
    <source>
        <dbReference type="Proteomes" id="UP000034491"/>
    </source>
</evidence>
<feature type="transmembrane region" description="Helical" evidence="7">
    <location>
        <begin position="146"/>
        <end position="171"/>
    </location>
</feature>
<keyword evidence="3" id="KW-1003">Cell membrane</keyword>
<feature type="transmembrane region" description="Helical" evidence="7">
    <location>
        <begin position="36"/>
        <end position="60"/>
    </location>
</feature>
<keyword evidence="9" id="KW-1185">Reference proteome</keyword>
<dbReference type="GO" id="GO:0005886">
    <property type="term" value="C:plasma membrane"/>
    <property type="evidence" value="ECO:0007669"/>
    <property type="project" value="UniProtKB-SubCell"/>
</dbReference>
<sequence>MTLEFLLTSIVIILIPGTGVLYTIATGLAAGRTASIAAAFGCTLGIIPALAAAVFGLAAILHTSALLFQAVKFAGVAYLLYLAYQTFKDNGPVSLEQNDRLPVSAKKIISTGALINALNPKLSIFFLAFLPQFVEAKSATWMMDTFVLGLAFMVMTFIVFIGYGVFAAFIGNFALKSERFMRWFRRTTAAAFAGFGFRLAFSDNS</sequence>
<accession>A0A0M2R9E0</accession>
<dbReference type="GO" id="GO:0042970">
    <property type="term" value="F:homoserine transmembrane transporter activity"/>
    <property type="evidence" value="ECO:0007669"/>
    <property type="project" value="TreeGrafter"/>
</dbReference>
<dbReference type="OrthoDB" id="9804822at2"/>
<dbReference type="STRING" id="1549748.WH95_02830"/>
<organism evidence="8 9">
    <name type="scientific">Kiloniella litopenaei</name>
    <dbReference type="NCBI Taxonomy" id="1549748"/>
    <lineage>
        <taxon>Bacteria</taxon>
        <taxon>Pseudomonadati</taxon>
        <taxon>Pseudomonadota</taxon>
        <taxon>Alphaproteobacteria</taxon>
        <taxon>Rhodospirillales</taxon>
        <taxon>Kiloniellaceae</taxon>
        <taxon>Kiloniella</taxon>
    </lineage>
</organism>
<feature type="transmembrane region" description="Helical" evidence="7">
    <location>
        <begin position="108"/>
        <end position="134"/>
    </location>
</feature>
<proteinExistence type="inferred from homology"/>
<keyword evidence="5 7" id="KW-1133">Transmembrane helix</keyword>
<comment type="similarity">
    <text evidence="2">Belongs to the Rht family.</text>
</comment>
<comment type="caution">
    <text evidence="8">The sequence shown here is derived from an EMBL/GenBank/DDBJ whole genome shotgun (WGS) entry which is preliminary data.</text>
</comment>
<dbReference type="Proteomes" id="UP000034491">
    <property type="component" value="Unassembled WGS sequence"/>
</dbReference>
<evidence type="ECO:0000256" key="1">
    <source>
        <dbReference type="ARBA" id="ARBA00004651"/>
    </source>
</evidence>
<feature type="transmembrane region" description="Helical" evidence="7">
    <location>
        <begin position="66"/>
        <end position="87"/>
    </location>
</feature>
<keyword evidence="4 7" id="KW-0812">Transmembrane</keyword>
<dbReference type="EMBL" id="LANI01000002">
    <property type="protein sequence ID" value="KKJ78266.1"/>
    <property type="molecule type" value="Genomic_DNA"/>
</dbReference>
<evidence type="ECO:0000313" key="8">
    <source>
        <dbReference type="EMBL" id="KKJ78266.1"/>
    </source>
</evidence>
<evidence type="ECO:0000256" key="7">
    <source>
        <dbReference type="SAM" id="Phobius"/>
    </source>
</evidence>
<feature type="transmembrane region" description="Helical" evidence="7">
    <location>
        <begin position="6"/>
        <end position="24"/>
    </location>
</feature>
<dbReference type="PANTHER" id="PTHR30086:SF14">
    <property type="entry name" value="HOMOSERINE_HOMOSERINE LACTONE EFFLUX PROTEIN"/>
    <property type="match status" value="1"/>
</dbReference>
<reference evidence="8 9" key="1">
    <citation type="submission" date="2015-03" db="EMBL/GenBank/DDBJ databases">
        <title>Genome sequence of Kiloniella sp. P1-1, isolated from the gut microflora of Pacific white shrimp, Penaeus vannamei.</title>
        <authorList>
            <person name="Shao Z."/>
            <person name="Wang L."/>
            <person name="Li X."/>
        </authorList>
    </citation>
    <scope>NUCLEOTIDE SEQUENCE [LARGE SCALE GENOMIC DNA]</scope>
    <source>
        <strain evidence="8 9">P1-1</strain>
    </source>
</reference>
<protein>
    <submittedName>
        <fullName evidence="8">LysE family transporter</fullName>
    </submittedName>
</protein>
<gene>
    <name evidence="8" type="ORF">WH95_02830</name>
</gene>
<dbReference type="PATRIC" id="fig|1549748.8.peg.1158"/>
<evidence type="ECO:0000256" key="2">
    <source>
        <dbReference type="ARBA" id="ARBA00007928"/>
    </source>
</evidence>